<sequence>MTFAAKIVEQNLTLVRPSGLPLGFKTLNPAEQKEVQQLIIQFYTKYFSDNNERVLILGINPGRYGAGITGIPFTDPIRLAEDCSIPNAFTPRPELSSVFIYEMIAAFGGPEKFYEQFYFNSVCPLGFTLDGKNINYYDNRALQNALDPYIEEHMKSLISLGLRTDVCYCLGEGKNYQYLNKLNETKGFFREIIPLSHPRFIMQYKLKTRNDYVDQYIKSFEEHRFKILSQ</sequence>
<accession>A0A1G6IVI5</accession>
<evidence type="ECO:0000313" key="2">
    <source>
        <dbReference type="EMBL" id="SDC10519.1"/>
    </source>
</evidence>
<organism evidence="2 3">
    <name type="scientific">Williamwhitmania taraxaci</name>
    <dbReference type="NCBI Taxonomy" id="1640674"/>
    <lineage>
        <taxon>Bacteria</taxon>
        <taxon>Pseudomonadati</taxon>
        <taxon>Bacteroidota</taxon>
        <taxon>Bacteroidia</taxon>
        <taxon>Bacteroidales</taxon>
        <taxon>Williamwhitmaniaceae</taxon>
        <taxon>Williamwhitmania</taxon>
    </lineage>
</organism>
<reference evidence="2 3" key="1">
    <citation type="submission" date="2016-09" db="EMBL/GenBank/DDBJ databases">
        <authorList>
            <person name="Capua I."/>
            <person name="De Benedictis P."/>
            <person name="Joannis T."/>
            <person name="Lombin L.H."/>
            <person name="Cattoli G."/>
        </authorList>
    </citation>
    <scope>NUCLEOTIDE SEQUENCE [LARGE SCALE GENOMIC DNA]</scope>
    <source>
        <strain evidence="2 3">A7P-90m</strain>
    </source>
</reference>
<keyword evidence="3" id="KW-1185">Reference proteome</keyword>
<dbReference type="EMBL" id="FMYP01000017">
    <property type="protein sequence ID" value="SDC10519.1"/>
    <property type="molecule type" value="Genomic_DNA"/>
</dbReference>
<evidence type="ECO:0000259" key="1">
    <source>
        <dbReference type="Pfam" id="PF03167"/>
    </source>
</evidence>
<evidence type="ECO:0000313" key="3">
    <source>
        <dbReference type="Proteomes" id="UP000199452"/>
    </source>
</evidence>
<dbReference type="InterPro" id="IPR036895">
    <property type="entry name" value="Uracil-DNA_glycosylase-like_sf"/>
</dbReference>
<proteinExistence type="predicted"/>
<dbReference type="Proteomes" id="UP000199452">
    <property type="component" value="Unassembled WGS sequence"/>
</dbReference>
<feature type="domain" description="Uracil-DNA glycosylase-like" evidence="1">
    <location>
        <begin position="45"/>
        <end position="220"/>
    </location>
</feature>
<dbReference type="STRING" id="1640674.SAMN05216323_101741"/>
<dbReference type="InterPro" id="IPR032579">
    <property type="entry name" value="Phe_SMUG2-like"/>
</dbReference>
<dbReference type="SUPFAM" id="SSF52141">
    <property type="entry name" value="Uracil-DNA glycosylase-like"/>
    <property type="match status" value="1"/>
</dbReference>
<protein>
    <recommendedName>
        <fullName evidence="1">Uracil-DNA glycosylase-like domain-containing protein</fullName>
    </recommendedName>
</protein>
<dbReference type="Gene3D" id="3.40.470.10">
    <property type="entry name" value="Uracil-DNA glycosylase-like domain"/>
    <property type="match status" value="1"/>
</dbReference>
<dbReference type="AlphaFoldDB" id="A0A1G6IVI5"/>
<name>A0A1G6IVI5_9BACT</name>
<dbReference type="CDD" id="cd19375">
    <property type="entry name" value="UDG-F3-like_SMUG2"/>
    <property type="match status" value="1"/>
</dbReference>
<dbReference type="RefSeq" id="WP_092437096.1">
    <property type="nucleotide sequence ID" value="NZ_FMYP01000017.1"/>
</dbReference>
<dbReference type="Pfam" id="PF03167">
    <property type="entry name" value="UDG"/>
    <property type="match status" value="1"/>
</dbReference>
<gene>
    <name evidence="2" type="ORF">SAMN05216323_101741</name>
</gene>
<dbReference type="InterPro" id="IPR005122">
    <property type="entry name" value="Uracil-DNA_glycosylase-like"/>
</dbReference>
<dbReference type="OrthoDB" id="7107805at2"/>